<dbReference type="GO" id="GO:0006954">
    <property type="term" value="P:inflammatory response"/>
    <property type="evidence" value="ECO:0007669"/>
    <property type="project" value="TreeGrafter"/>
</dbReference>
<keyword evidence="7" id="KW-1185">Reference proteome</keyword>
<evidence type="ECO:0000313" key="7">
    <source>
        <dbReference type="Proteomes" id="UP001239994"/>
    </source>
</evidence>
<dbReference type="GO" id="GO:0045893">
    <property type="term" value="P:positive regulation of DNA-templated transcription"/>
    <property type="evidence" value="ECO:0007669"/>
    <property type="project" value="TreeGrafter"/>
</dbReference>
<feature type="compositionally biased region" description="Polar residues" evidence="5">
    <location>
        <begin position="122"/>
        <end position="132"/>
    </location>
</feature>
<feature type="non-terminal residue" evidence="6">
    <location>
        <position position="1"/>
    </location>
</feature>
<dbReference type="GO" id="GO:0017124">
    <property type="term" value="F:SH3 domain binding"/>
    <property type="evidence" value="ECO:0007669"/>
    <property type="project" value="TreeGrafter"/>
</dbReference>
<feature type="compositionally biased region" description="Basic and acidic residues" evidence="5">
    <location>
        <begin position="84"/>
        <end position="98"/>
    </location>
</feature>
<keyword evidence="3" id="KW-0677">Repeat</keyword>
<feature type="compositionally biased region" description="Basic and acidic residues" evidence="5">
    <location>
        <begin position="134"/>
        <end position="143"/>
    </location>
</feature>
<evidence type="ECO:0000256" key="2">
    <source>
        <dbReference type="ARBA" id="ARBA00022490"/>
    </source>
</evidence>
<organism evidence="6 7">
    <name type="scientific">Electrophorus voltai</name>
    <dbReference type="NCBI Taxonomy" id="2609070"/>
    <lineage>
        <taxon>Eukaryota</taxon>
        <taxon>Metazoa</taxon>
        <taxon>Chordata</taxon>
        <taxon>Craniata</taxon>
        <taxon>Vertebrata</taxon>
        <taxon>Euteleostomi</taxon>
        <taxon>Actinopterygii</taxon>
        <taxon>Neopterygii</taxon>
        <taxon>Teleostei</taxon>
        <taxon>Ostariophysi</taxon>
        <taxon>Gymnotiformes</taxon>
        <taxon>Gymnotoidei</taxon>
        <taxon>Gymnotidae</taxon>
        <taxon>Electrophorus</taxon>
    </lineage>
</organism>
<dbReference type="GO" id="GO:0007346">
    <property type="term" value="P:regulation of mitotic cell cycle"/>
    <property type="evidence" value="ECO:0007669"/>
    <property type="project" value="TreeGrafter"/>
</dbReference>
<comment type="subcellular location">
    <subcellularLocation>
        <location evidence="1">Cytoplasm</location>
    </subcellularLocation>
</comment>
<dbReference type="PANTHER" id="PTHR14338:SF4">
    <property type="entry name" value="ACTIN FILAMENT-ASSOCIATED PROTEIN 1-LIKE 2"/>
    <property type="match status" value="1"/>
</dbReference>
<sequence length="143" mass="15500">SGVFSSGVPEPEGRALTVPCVPAVLDQLLEELQHFLKLLDGEHLSGTAAVRKGLLAELLQAYKSSNGGDEEYIYMNKVIVTGQNHDKTDREHRAEAEANGRAAKPIFAPQKSLPELPLPRTVSDSHFTTAGQSKKLEEDPNAL</sequence>
<feature type="region of interest" description="Disordered" evidence="5">
    <location>
        <begin position="84"/>
        <end position="143"/>
    </location>
</feature>
<dbReference type="EMBL" id="JAROKS010000017">
    <property type="protein sequence ID" value="KAK1793986.1"/>
    <property type="molecule type" value="Genomic_DNA"/>
</dbReference>
<proteinExistence type="predicted"/>
<dbReference type="PANTHER" id="PTHR14338">
    <property type="entry name" value="ACTIN FILAMENT-ASSOCIATED PROTEIN 1 FAMILY MEMBER"/>
    <property type="match status" value="1"/>
</dbReference>
<keyword evidence="4" id="KW-0175">Coiled coil</keyword>
<reference evidence="6" key="1">
    <citation type="submission" date="2023-03" db="EMBL/GenBank/DDBJ databases">
        <title>Electrophorus voltai genome.</title>
        <authorList>
            <person name="Bian C."/>
        </authorList>
    </citation>
    <scope>NUCLEOTIDE SEQUENCE</scope>
    <source>
        <strain evidence="6">CB-2022</strain>
        <tissue evidence="6">Muscle</tissue>
    </source>
</reference>
<evidence type="ECO:0000256" key="4">
    <source>
        <dbReference type="ARBA" id="ARBA00023054"/>
    </source>
</evidence>
<name>A0AAD8Z7S3_9TELE</name>
<dbReference type="GO" id="GO:0005829">
    <property type="term" value="C:cytosol"/>
    <property type="evidence" value="ECO:0007669"/>
    <property type="project" value="TreeGrafter"/>
</dbReference>
<evidence type="ECO:0000256" key="3">
    <source>
        <dbReference type="ARBA" id="ARBA00022737"/>
    </source>
</evidence>
<dbReference type="GO" id="GO:0032675">
    <property type="term" value="P:regulation of interleukin-6 production"/>
    <property type="evidence" value="ECO:0007669"/>
    <property type="project" value="TreeGrafter"/>
</dbReference>
<dbReference type="GO" id="GO:0045742">
    <property type="term" value="P:positive regulation of epidermal growth factor receptor signaling pathway"/>
    <property type="evidence" value="ECO:0007669"/>
    <property type="project" value="TreeGrafter"/>
</dbReference>
<protein>
    <submittedName>
        <fullName evidence="6">Uncharacterized protein</fullName>
    </submittedName>
</protein>
<evidence type="ECO:0000256" key="1">
    <source>
        <dbReference type="ARBA" id="ARBA00004496"/>
    </source>
</evidence>
<dbReference type="GO" id="GO:0032757">
    <property type="term" value="P:positive regulation of interleukin-8 production"/>
    <property type="evidence" value="ECO:0007669"/>
    <property type="project" value="TreeGrafter"/>
</dbReference>
<accession>A0AAD8Z7S3</accession>
<dbReference type="Proteomes" id="UP001239994">
    <property type="component" value="Unassembled WGS sequence"/>
</dbReference>
<evidence type="ECO:0000256" key="5">
    <source>
        <dbReference type="SAM" id="MobiDB-lite"/>
    </source>
</evidence>
<dbReference type="GO" id="GO:0042169">
    <property type="term" value="F:SH2 domain binding"/>
    <property type="evidence" value="ECO:0007669"/>
    <property type="project" value="TreeGrafter"/>
</dbReference>
<evidence type="ECO:0000313" key="6">
    <source>
        <dbReference type="EMBL" id="KAK1793986.1"/>
    </source>
</evidence>
<keyword evidence="2" id="KW-0963">Cytoplasm</keyword>
<dbReference type="AlphaFoldDB" id="A0AAD8Z7S3"/>
<dbReference type="InterPro" id="IPR030113">
    <property type="entry name" value="AFAP"/>
</dbReference>
<gene>
    <name evidence="6" type="ORF">P4O66_010901</name>
</gene>
<comment type="caution">
    <text evidence="6">The sequence shown here is derived from an EMBL/GenBank/DDBJ whole genome shotgun (WGS) entry which is preliminary data.</text>
</comment>